<evidence type="ECO:0000313" key="2">
    <source>
        <dbReference type="EMBL" id="VFJ60156.1"/>
    </source>
</evidence>
<reference evidence="1" key="1">
    <citation type="submission" date="2019-02" db="EMBL/GenBank/DDBJ databases">
        <authorList>
            <person name="Gruber-Vodicka R. H."/>
            <person name="Seah K. B. B."/>
        </authorList>
    </citation>
    <scope>NUCLEOTIDE SEQUENCE</scope>
    <source>
        <strain evidence="2">BECK_BZ163</strain>
        <strain evidence="3">BECK_BZ164</strain>
        <strain evidence="1">BECK_BZ165</strain>
    </source>
</reference>
<proteinExistence type="predicted"/>
<dbReference type="InterPro" id="IPR009387">
    <property type="entry name" value="HigB-2"/>
</dbReference>
<accession>A0A450SZL7</accession>
<keyword evidence="1" id="KW-0540">Nuclease</keyword>
<name>A0A450SZL7_9GAMM</name>
<dbReference type="Pfam" id="PF06296">
    <property type="entry name" value="RelE"/>
    <property type="match status" value="1"/>
</dbReference>
<dbReference type="AlphaFoldDB" id="A0A450SZL7"/>
<evidence type="ECO:0000313" key="1">
    <source>
        <dbReference type="EMBL" id="VFJ59462.1"/>
    </source>
</evidence>
<dbReference type="EMBL" id="CAADFL010000241">
    <property type="protein sequence ID" value="VFK12416.1"/>
    <property type="molecule type" value="Genomic_DNA"/>
</dbReference>
<dbReference type="EMBL" id="CAADEZ010000257">
    <property type="protein sequence ID" value="VFJ60156.1"/>
    <property type="molecule type" value="Genomic_DNA"/>
</dbReference>
<evidence type="ECO:0000313" key="3">
    <source>
        <dbReference type="EMBL" id="VFK12416.1"/>
    </source>
</evidence>
<sequence>MAIHYCAAFKRQLRRLSRKYRHIRSDLQPIIVRIEAGETPGDRIPSVGHIVYKVRAPNSDAGRGKTGGYRIIYLHTEENIVLISIYSKTEQSDIEVTEIARIIREEDTSY</sequence>
<gene>
    <name evidence="2" type="ORF">BECKFM1743A_GA0114220_102572</name>
    <name evidence="3" type="ORF">BECKFM1743B_GA0114221_102412</name>
    <name evidence="1" type="ORF">BECKFM1743C_GA0114222_102467</name>
</gene>
<protein>
    <submittedName>
        <fullName evidence="1">mRNA-degrading endonuclease RelE, toxin component of the RelBE toxin-antitoxin system</fullName>
    </submittedName>
</protein>
<organism evidence="1">
    <name type="scientific">Candidatus Kentrum sp. FM</name>
    <dbReference type="NCBI Taxonomy" id="2126340"/>
    <lineage>
        <taxon>Bacteria</taxon>
        <taxon>Pseudomonadati</taxon>
        <taxon>Pseudomonadota</taxon>
        <taxon>Gammaproteobacteria</taxon>
        <taxon>Candidatus Kentrum</taxon>
    </lineage>
</organism>
<dbReference type="EMBL" id="CAADFA010000246">
    <property type="protein sequence ID" value="VFJ59462.1"/>
    <property type="molecule type" value="Genomic_DNA"/>
</dbReference>
<keyword evidence="1" id="KW-0378">Hydrolase</keyword>
<keyword evidence="1" id="KW-0255">Endonuclease</keyword>
<dbReference type="GO" id="GO:0004519">
    <property type="term" value="F:endonuclease activity"/>
    <property type="evidence" value="ECO:0007669"/>
    <property type="project" value="UniProtKB-KW"/>
</dbReference>